<dbReference type="RefSeq" id="XP_016645405.1">
    <property type="nucleotide sequence ID" value="XM_016785108.1"/>
</dbReference>
<sequence length="301" mass="32680">MDLLSSIGKTIATVTLATIPVAAAAAATIGGAGVAVVGAFGAGVVWASLHISQQVHDWARMGQKSSRTKPIFEDLILHERQAEGLSPKFRHIAVCGVAGSGKTSLVNALRGLRNGQPEAAKTGVVETTLSRSSYTAHSSIDSLVIHDIPGAGTQSIPAAEYFYTQKLYLFDSVLIVQGERFGEIEIEIIKACIRQRTPFAVLRSRSDELIARVADDEGLEFADAKAKHMRVSVEAVMKELMKSGLPTNGLLELLRLVVLVNKNDLRQYVIKGIEEWPKEPRKNEIQERSLLKYLGKIEKPG</sequence>
<evidence type="ECO:0000256" key="4">
    <source>
        <dbReference type="ARBA" id="ARBA00023134"/>
    </source>
</evidence>
<evidence type="ECO:0000313" key="6">
    <source>
        <dbReference type="EMBL" id="KEZ45606.1"/>
    </source>
</evidence>
<dbReference type="InterPro" id="IPR030385">
    <property type="entry name" value="G_IRG_dom"/>
</dbReference>
<keyword evidence="3" id="KW-0378">Hydrolase</keyword>
<organism evidence="6 7">
    <name type="scientific">Pseudallescheria apiosperma</name>
    <name type="common">Scedosporium apiospermum</name>
    <dbReference type="NCBI Taxonomy" id="563466"/>
    <lineage>
        <taxon>Eukaryota</taxon>
        <taxon>Fungi</taxon>
        <taxon>Dikarya</taxon>
        <taxon>Ascomycota</taxon>
        <taxon>Pezizomycotina</taxon>
        <taxon>Sordariomycetes</taxon>
        <taxon>Hypocreomycetidae</taxon>
        <taxon>Microascales</taxon>
        <taxon>Microascaceae</taxon>
        <taxon>Scedosporium</taxon>
    </lineage>
</organism>
<dbReference type="GO" id="GO:0016787">
    <property type="term" value="F:hydrolase activity"/>
    <property type="evidence" value="ECO:0007669"/>
    <property type="project" value="UniProtKB-KW"/>
</dbReference>
<dbReference type="SUPFAM" id="SSF52540">
    <property type="entry name" value="P-loop containing nucleoside triphosphate hydrolases"/>
    <property type="match status" value="1"/>
</dbReference>
<evidence type="ECO:0000259" key="5">
    <source>
        <dbReference type="PROSITE" id="PS51716"/>
    </source>
</evidence>
<gene>
    <name evidence="6" type="ORF">SAPIO_CDS1957</name>
</gene>
<dbReference type="InterPro" id="IPR027417">
    <property type="entry name" value="P-loop_NTPase"/>
</dbReference>
<keyword evidence="2" id="KW-0547">Nucleotide-binding</keyword>
<comment type="caution">
    <text evidence="6">The sequence shown here is derived from an EMBL/GenBank/DDBJ whole genome shotgun (WGS) entry which is preliminary data.</text>
</comment>
<dbReference type="KEGG" id="sapo:SAPIO_CDS1957"/>
<dbReference type="PANTHER" id="PTHR32341">
    <property type="entry name" value="INTERFERON-INDUCIBLE GTPASE"/>
    <property type="match status" value="1"/>
</dbReference>
<dbReference type="PANTHER" id="PTHR32341:SF10">
    <property type="entry name" value="INTERFERON-INDUCIBLE GTPASE 5"/>
    <property type="match status" value="1"/>
</dbReference>
<proteinExistence type="inferred from homology"/>
<dbReference type="GO" id="GO:0005525">
    <property type="term" value="F:GTP binding"/>
    <property type="evidence" value="ECO:0007669"/>
    <property type="project" value="UniProtKB-KW"/>
</dbReference>
<evidence type="ECO:0000313" key="7">
    <source>
        <dbReference type="Proteomes" id="UP000028545"/>
    </source>
</evidence>
<dbReference type="PROSITE" id="PS51716">
    <property type="entry name" value="G_IRG"/>
    <property type="match status" value="1"/>
</dbReference>
<dbReference type="GeneID" id="27721029"/>
<evidence type="ECO:0000256" key="3">
    <source>
        <dbReference type="ARBA" id="ARBA00022801"/>
    </source>
</evidence>
<dbReference type="InterPro" id="IPR051515">
    <property type="entry name" value="IRG"/>
</dbReference>
<name>A0A084GE44_PSEDA</name>
<keyword evidence="4" id="KW-0342">GTP-binding</keyword>
<reference evidence="6 7" key="1">
    <citation type="journal article" date="2014" name="Genome Announc.">
        <title>Draft genome sequence of the pathogenic fungus Scedosporium apiospermum.</title>
        <authorList>
            <person name="Vandeputte P."/>
            <person name="Ghamrawi S."/>
            <person name="Rechenmann M."/>
            <person name="Iltis A."/>
            <person name="Giraud S."/>
            <person name="Fleury M."/>
            <person name="Thornton C."/>
            <person name="Delhaes L."/>
            <person name="Meyer W."/>
            <person name="Papon N."/>
            <person name="Bouchara J.P."/>
        </authorList>
    </citation>
    <scope>NUCLEOTIDE SEQUENCE [LARGE SCALE GENOMIC DNA]</scope>
    <source>
        <strain evidence="6 7">IHEM 14462</strain>
    </source>
</reference>
<feature type="domain" description="IRG-type G" evidence="5">
    <location>
        <begin position="88"/>
        <end position="280"/>
    </location>
</feature>
<dbReference type="AlphaFoldDB" id="A0A084GE44"/>
<dbReference type="Pfam" id="PF05049">
    <property type="entry name" value="IIGP"/>
    <property type="match status" value="1"/>
</dbReference>
<protein>
    <recommendedName>
        <fullName evidence="5">IRG-type G domain-containing protein</fullName>
    </recommendedName>
</protein>
<comment type="similarity">
    <text evidence="1">Belongs to the TRAFAC class dynamin-like GTPase superfamily. IRG family.</text>
</comment>
<dbReference type="Proteomes" id="UP000028545">
    <property type="component" value="Unassembled WGS sequence"/>
</dbReference>
<accession>A0A084GE44</accession>
<evidence type="ECO:0000256" key="1">
    <source>
        <dbReference type="ARBA" id="ARBA00005429"/>
    </source>
</evidence>
<dbReference type="HOGENOM" id="CLU_924882_0_0_1"/>
<evidence type="ECO:0000256" key="2">
    <source>
        <dbReference type="ARBA" id="ARBA00022741"/>
    </source>
</evidence>
<dbReference type="VEuPathDB" id="FungiDB:SAPIO_CDS1957"/>
<dbReference type="InterPro" id="IPR007743">
    <property type="entry name" value="Immunity-related_GTPase-like"/>
</dbReference>
<keyword evidence="7" id="KW-1185">Reference proteome</keyword>
<dbReference type="GO" id="GO:0016020">
    <property type="term" value="C:membrane"/>
    <property type="evidence" value="ECO:0007669"/>
    <property type="project" value="InterPro"/>
</dbReference>
<dbReference type="Gene3D" id="3.40.50.300">
    <property type="entry name" value="P-loop containing nucleotide triphosphate hydrolases"/>
    <property type="match status" value="1"/>
</dbReference>
<dbReference type="OrthoDB" id="422720at2759"/>
<dbReference type="EMBL" id="JOWA01000077">
    <property type="protein sequence ID" value="KEZ45606.1"/>
    <property type="molecule type" value="Genomic_DNA"/>
</dbReference>
<dbReference type="OMA" id="WASLHIS"/>